<dbReference type="InterPro" id="IPR032466">
    <property type="entry name" value="Metal_Hydrolase"/>
</dbReference>
<keyword evidence="4" id="KW-0378">Hydrolase</keyword>
<evidence type="ECO:0000259" key="6">
    <source>
        <dbReference type="Pfam" id="PF00962"/>
    </source>
</evidence>
<organism evidence="7 8">
    <name type="scientific">Bifidobacterium eulemuris</name>
    <dbReference type="NCBI Taxonomy" id="1765219"/>
    <lineage>
        <taxon>Bacteria</taxon>
        <taxon>Bacillati</taxon>
        <taxon>Actinomycetota</taxon>
        <taxon>Actinomycetes</taxon>
        <taxon>Bifidobacteriales</taxon>
        <taxon>Bifidobacteriaceae</taxon>
        <taxon>Bifidobacterium</taxon>
    </lineage>
</organism>
<gene>
    <name evidence="7" type="ORF">BE0216_10395</name>
</gene>
<dbReference type="PANTHER" id="PTHR43114">
    <property type="entry name" value="ADENINE DEAMINASE"/>
    <property type="match status" value="1"/>
</dbReference>
<evidence type="ECO:0000313" key="8">
    <source>
        <dbReference type="Proteomes" id="UP000593943"/>
    </source>
</evidence>
<evidence type="ECO:0000256" key="5">
    <source>
        <dbReference type="ARBA" id="ARBA00022833"/>
    </source>
</evidence>
<dbReference type="PANTHER" id="PTHR43114:SF6">
    <property type="entry name" value="ADENINE DEAMINASE"/>
    <property type="match status" value="1"/>
</dbReference>
<comment type="cofactor">
    <cofactor evidence="1">
        <name>Zn(2+)</name>
        <dbReference type="ChEBI" id="CHEBI:29105"/>
    </cofactor>
</comment>
<dbReference type="InterPro" id="IPR001365">
    <property type="entry name" value="A_deaminase_dom"/>
</dbReference>
<accession>A0A7L9SRG1</accession>
<proteinExistence type="inferred from homology"/>
<dbReference type="KEGG" id="beu:BE0216_10395"/>
<dbReference type="InterPro" id="IPR006330">
    <property type="entry name" value="Ado/ade_deaminase"/>
</dbReference>
<feature type="domain" description="Adenosine deaminase" evidence="6">
    <location>
        <begin position="37"/>
        <end position="126"/>
    </location>
</feature>
<keyword evidence="3" id="KW-0479">Metal-binding</keyword>
<dbReference type="Gene3D" id="3.20.20.140">
    <property type="entry name" value="Metal-dependent hydrolases"/>
    <property type="match status" value="1"/>
</dbReference>
<protein>
    <recommendedName>
        <fullName evidence="6">Adenosine deaminase domain-containing protein</fullName>
    </recommendedName>
</protein>
<dbReference type="GO" id="GO:0006146">
    <property type="term" value="P:adenine catabolic process"/>
    <property type="evidence" value="ECO:0007669"/>
    <property type="project" value="TreeGrafter"/>
</dbReference>
<dbReference type="Pfam" id="PF00962">
    <property type="entry name" value="A_deaminase"/>
    <property type="match status" value="1"/>
</dbReference>
<evidence type="ECO:0000256" key="4">
    <source>
        <dbReference type="ARBA" id="ARBA00022801"/>
    </source>
</evidence>
<evidence type="ECO:0000313" key="7">
    <source>
        <dbReference type="EMBL" id="QOL32795.1"/>
    </source>
</evidence>
<evidence type="ECO:0000256" key="2">
    <source>
        <dbReference type="ARBA" id="ARBA00006676"/>
    </source>
</evidence>
<dbReference type="AlphaFoldDB" id="A0A7L9SRG1"/>
<keyword evidence="8" id="KW-1185">Reference proteome</keyword>
<name>A0A7L9SRG1_9BIFI</name>
<dbReference type="RefSeq" id="WP_094636606.1">
    <property type="nucleotide sequence ID" value="NZ_CP062938.1"/>
</dbReference>
<dbReference type="SUPFAM" id="SSF51556">
    <property type="entry name" value="Metallo-dependent hydrolases"/>
    <property type="match status" value="1"/>
</dbReference>
<dbReference type="GO" id="GO:0005829">
    <property type="term" value="C:cytosol"/>
    <property type="evidence" value="ECO:0007669"/>
    <property type="project" value="TreeGrafter"/>
</dbReference>
<evidence type="ECO:0000256" key="3">
    <source>
        <dbReference type="ARBA" id="ARBA00022723"/>
    </source>
</evidence>
<dbReference type="GO" id="GO:0043103">
    <property type="term" value="P:hypoxanthine salvage"/>
    <property type="evidence" value="ECO:0007669"/>
    <property type="project" value="TreeGrafter"/>
</dbReference>
<dbReference type="GO" id="GO:0046872">
    <property type="term" value="F:metal ion binding"/>
    <property type="evidence" value="ECO:0007669"/>
    <property type="project" value="UniProtKB-KW"/>
</dbReference>
<dbReference type="GO" id="GO:0000034">
    <property type="term" value="F:adenine deaminase activity"/>
    <property type="evidence" value="ECO:0007669"/>
    <property type="project" value="TreeGrafter"/>
</dbReference>
<comment type="similarity">
    <text evidence="2">Belongs to the metallo-dependent hydrolases superfamily. Adenosine and AMP deaminases family.</text>
</comment>
<sequence>MQTQRPLLSKDGVVGSIPIWGTIPSACRRPSPPVRCLEKRAALLSCCPLSNLRLNVVGDVRDLPLRELARAGVRITVNSDDPAYFGGYIADNYIALVEAGYTMSELAEFARQSLLATFDTPENQSADLAAWEAWRRRYSSLLQ</sequence>
<dbReference type="Proteomes" id="UP000593943">
    <property type="component" value="Chromosome"/>
</dbReference>
<dbReference type="OrthoDB" id="105475at2"/>
<dbReference type="EMBL" id="CP062938">
    <property type="protein sequence ID" value="QOL32795.1"/>
    <property type="molecule type" value="Genomic_DNA"/>
</dbReference>
<evidence type="ECO:0000256" key="1">
    <source>
        <dbReference type="ARBA" id="ARBA00001947"/>
    </source>
</evidence>
<reference evidence="7 8" key="1">
    <citation type="submission" date="2020-10" db="EMBL/GenBank/DDBJ databases">
        <title>Genome sequencing of Bifidobacterium eulemuris_DSMZ_100216.</title>
        <authorList>
            <person name="Kim J."/>
        </authorList>
    </citation>
    <scope>NUCLEOTIDE SEQUENCE [LARGE SCALE GENOMIC DNA]</scope>
    <source>
        <strain evidence="7 8">DSM 100216</strain>
    </source>
</reference>
<keyword evidence="5" id="KW-0862">Zinc</keyword>